<reference evidence="1" key="1">
    <citation type="submission" date="2025-08" db="UniProtKB">
        <authorList>
            <consortium name="Ensembl"/>
        </authorList>
    </citation>
    <scope>IDENTIFICATION</scope>
</reference>
<accession>A0A8C6YRF9</accession>
<proteinExistence type="predicted"/>
<dbReference type="Proteomes" id="UP000694420">
    <property type="component" value="Unplaced"/>
</dbReference>
<evidence type="ECO:0000313" key="1">
    <source>
        <dbReference type="Ensembl" id="ENSNPEP00000002675.1"/>
    </source>
</evidence>
<sequence>WWKEPLRRGARAHAQPWGRRSAVQDAVFSTMCFTIRVVHAWWSCW</sequence>
<evidence type="ECO:0000313" key="2">
    <source>
        <dbReference type="Proteomes" id="UP000694420"/>
    </source>
</evidence>
<organism evidence="1 2">
    <name type="scientific">Nothoprocta perdicaria</name>
    <name type="common">Chilean tinamou</name>
    <name type="synonym">Crypturus perdicarius</name>
    <dbReference type="NCBI Taxonomy" id="30464"/>
    <lineage>
        <taxon>Eukaryota</taxon>
        <taxon>Metazoa</taxon>
        <taxon>Chordata</taxon>
        <taxon>Craniata</taxon>
        <taxon>Vertebrata</taxon>
        <taxon>Euteleostomi</taxon>
        <taxon>Archelosauria</taxon>
        <taxon>Archosauria</taxon>
        <taxon>Dinosauria</taxon>
        <taxon>Saurischia</taxon>
        <taxon>Theropoda</taxon>
        <taxon>Coelurosauria</taxon>
        <taxon>Aves</taxon>
        <taxon>Palaeognathae</taxon>
        <taxon>Tinamiformes</taxon>
        <taxon>Tinamidae</taxon>
        <taxon>Nothoprocta</taxon>
    </lineage>
</organism>
<keyword evidence="2" id="KW-1185">Reference proteome</keyword>
<protein>
    <submittedName>
        <fullName evidence="1">Uncharacterized protein</fullName>
    </submittedName>
</protein>
<dbReference type="AlphaFoldDB" id="A0A8C6YRF9"/>
<reference evidence="1" key="2">
    <citation type="submission" date="2025-09" db="UniProtKB">
        <authorList>
            <consortium name="Ensembl"/>
        </authorList>
    </citation>
    <scope>IDENTIFICATION</scope>
</reference>
<name>A0A8C6YRF9_NOTPE</name>
<dbReference type="Ensembl" id="ENSNPET00000002728.1">
    <property type="protein sequence ID" value="ENSNPEP00000002675.1"/>
    <property type="gene ID" value="ENSNPEG00000002066.1"/>
</dbReference>